<sequence>MKNLEDLNNTVERIGAENNKMLNGIDARLEELEKKYARGGGSLTADDYQNSWGKQFVHAKVDELSQVESLRGKTSMEVRAALTTTDTPGDGAAGGLIVPGRDRMVGMPKRRLLIRSLLSVVKVDSANSIEYPELVGRTNNAGMVAEGAAKPESSLQFELKSVPLRVMAHWMKASRQVLSDAPQLQGIIDNELRYGLALKEEAQLLYGDNTGQNFNGMIPQAADFVDSLGAAAPTAIDTIGSAIHQASLTDVPPDGIVLHPSDWWKMRMLKDVDGKYLLGDPMMALEPSLFGLPVVLTQSINVDEFLVGAFSEQTLYDRWTARVEVGFVDQDFTNNMVTVLGEERVGFAAKRPEALIHGTFTPA</sequence>
<reference evidence="3 4" key="1">
    <citation type="submission" date="2020-08" db="EMBL/GenBank/DDBJ databases">
        <authorList>
            <person name="Liu G."/>
            <person name="Sun C."/>
        </authorList>
    </citation>
    <scope>NUCLEOTIDE SEQUENCE [LARGE SCALE GENOMIC DNA]</scope>
    <source>
        <strain evidence="3 4">OT19</strain>
    </source>
</reference>
<evidence type="ECO:0000256" key="1">
    <source>
        <dbReference type="ARBA" id="ARBA00004328"/>
    </source>
</evidence>
<dbReference type="InterPro" id="IPR024455">
    <property type="entry name" value="Phage_capsid"/>
</dbReference>
<dbReference type="SUPFAM" id="SSF56563">
    <property type="entry name" value="Major capsid protein gp5"/>
    <property type="match status" value="1"/>
</dbReference>
<organism evidence="3 4">
    <name type="scientific">Croceicoccus marinus</name>
    <dbReference type="NCBI Taxonomy" id="450378"/>
    <lineage>
        <taxon>Bacteria</taxon>
        <taxon>Pseudomonadati</taxon>
        <taxon>Pseudomonadota</taxon>
        <taxon>Alphaproteobacteria</taxon>
        <taxon>Sphingomonadales</taxon>
        <taxon>Erythrobacteraceae</taxon>
        <taxon>Croceicoccus</taxon>
    </lineage>
</organism>
<feature type="domain" description="Phage capsid-like C-terminal" evidence="2">
    <location>
        <begin position="101"/>
        <end position="360"/>
    </location>
</feature>
<dbReference type="Gene3D" id="3.30.2320.10">
    <property type="entry name" value="hypothetical protein PF0899 domain"/>
    <property type="match status" value="1"/>
</dbReference>
<protein>
    <submittedName>
        <fullName evidence="3">Phage major capsid protein</fullName>
    </submittedName>
</protein>
<name>A0A7G6VSH1_9SPHN</name>
<dbReference type="InterPro" id="IPR054612">
    <property type="entry name" value="Phage_capsid-like_C"/>
</dbReference>
<dbReference type="RefSeq" id="WP_185883934.1">
    <property type="nucleotide sequence ID" value="NZ_CP060052.1"/>
</dbReference>
<comment type="subcellular location">
    <subcellularLocation>
        <location evidence="1">Virion</location>
    </subcellularLocation>
</comment>
<dbReference type="NCBIfam" id="TIGR01554">
    <property type="entry name" value="major_cap_HK97"/>
    <property type="match status" value="1"/>
</dbReference>
<dbReference type="Gene3D" id="3.30.2400.10">
    <property type="entry name" value="Major capsid protein gp5"/>
    <property type="match status" value="1"/>
</dbReference>
<accession>A0A7G6VSH1</accession>
<evidence type="ECO:0000313" key="4">
    <source>
        <dbReference type="Proteomes" id="UP000515297"/>
    </source>
</evidence>
<dbReference type="EMBL" id="CP060052">
    <property type="protein sequence ID" value="QNE04686.1"/>
    <property type="molecule type" value="Genomic_DNA"/>
</dbReference>
<evidence type="ECO:0000259" key="2">
    <source>
        <dbReference type="Pfam" id="PF05065"/>
    </source>
</evidence>
<gene>
    <name evidence="3" type="ORF">H4O24_12075</name>
</gene>
<proteinExistence type="predicted"/>
<dbReference type="AlphaFoldDB" id="A0A7G6VSH1"/>
<dbReference type="Proteomes" id="UP000515297">
    <property type="component" value="Chromosome"/>
</dbReference>
<dbReference type="Pfam" id="PF05065">
    <property type="entry name" value="Phage_capsid"/>
    <property type="match status" value="1"/>
</dbReference>
<evidence type="ECO:0000313" key="3">
    <source>
        <dbReference type="EMBL" id="QNE04686.1"/>
    </source>
</evidence>